<feature type="transmembrane region" description="Helical" evidence="6">
    <location>
        <begin position="432"/>
        <end position="452"/>
    </location>
</feature>
<dbReference type="RefSeq" id="XP_025380643.1">
    <property type="nucleotide sequence ID" value="XM_025519463.1"/>
</dbReference>
<dbReference type="InterPro" id="IPR020846">
    <property type="entry name" value="MFS_dom"/>
</dbReference>
<feature type="compositionally biased region" description="Basic and acidic residues" evidence="5">
    <location>
        <begin position="623"/>
        <end position="638"/>
    </location>
</feature>
<evidence type="ECO:0000256" key="3">
    <source>
        <dbReference type="ARBA" id="ARBA00022989"/>
    </source>
</evidence>
<feature type="compositionally biased region" description="Polar residues" evidence="5">
    <location>
        <begin position="596"/>
        <end position="610"/>
    </location>
</feature>
<feature type="transmembrane region" description="Helical" evidence="6">
    <location>
        <begin position="522"/>
        <end position="546"/>
    </location>
</feature>
<dbReference type="PANTHER" id="PTHR23502:SF45">
    <property type="entry name" value="MAJOR FACILITATOR SUPERFAMILY (MFS) PROFILE DOMAIN-CONTAINING PROTEIN"/>
    <property type="match status" value="1"/>
</dbReference>
<feature type="compositionally biased region" description="Low complexity" evidence="5">
    <location>
        <begin position="33"/>
        <end position="52"/>
    </location>
</feature>
<name>A0A316Z036_9BASI</name>
<dbReference type="SUPFAM" id="SSF103473">
    <property type="entry name" value="MFS general substrate transporter"/>
    <property type="match status" value="1"/>
</dbReference>
<evidence type="ECO:0000313" key="8">
    <source>
        <dbReference type="EMBL" id="PWN93445.1"/>
    </source>
</evidence>
<evidence type="ECO:0000313" key="9">
    <source>
        <dbReference type="Proteomes" id="UP000245768"/>
    </source>
</evidence>
<dbReference type="Pfam" id="PF07690">
    <property type="entry name" value="MFS_1"/>
    <property type="match status" value="1"/>
</dbReference>
<feature type="transmembrane region" description="Helical" evidence="6">
    <location>
        <begin position="154"/>
        <end position="177"/>
    </location>
</feature>
<dbReference type="GeneID" id="37041379"/>
<dbReference type="OrthoDB" id="5376138at2759"/>
<feature type="transmembrane region" description="Helical" evidence="6">
    <location>
        <begin position="218"/>
        <end position="239"/>
    </location>
</feature>
<comment type="subcellular location">
    <subcellularLocation>
        <location evidence="1">Membrane</location>
        <topology evidence="1">Multi-pass membrane protein</topology>
    </subcellularLocation>
</comment>
<feature type="transmembrane region" description="Helical" evidence="6">
    <location>
        <begin position="357"/>
        <end position="379"/>
    </location>
</feature>
<dbReference type="Gene3D" id="1.20.1250.20">
    <property type="entry name" value="MFS general substrate transporter like domains"/>
    <property type="match status" value="1"/>
</dbReference>
<feature type="domain" description="Major facilitator superfamily (MFS) profile" evidence="7">
    <location>
        <begin position="123"/>
        <end position="550"/>
    </location>
</feature>
<evidence type="ECO:0000256" key="4">
    <source>
        <dbReference type="ARBA" id="ARBA00023136"/>
    </source>
</evidence>
<keyword evidence="2 6" id="KW-0812">Transmembrane</keyword>
<evidence type="ECO:0000256" key="5">
    <source>
        <dbReference type="SAM" id="MobiDB-lite"/>
    </source>
</evidence>
<dbReference type="PROSITE" id="PS50850">
    <property type="entry name" value="MFS"/>
    <property type="match status" value="1"/>
</dbReference>
<dbReference type="Proteomes" id="UP000245768">
    <property type="component" value="Unassembled WGS sequence"/>
</dbReference>
<protein>
    <submittedName>
        <fullName evidence="8">MFS general substrate transporter</fullName>
    </submittedName>
</protein>
<dbReference type="STRING" id="215250.A0A316Z036"/>
<feature type="transmembrane region" description="Helical" evidence="6">
    <location>
        <begin position="245"/>
        <end position="265"/>
    </location>
</feature>
<proteinExistence type="predicted"/>
<feature type="region of interest" description="Disordered" evidence="5">
    <location>
        <begin position="15"/>
        <end position="92"/>
    </location>
</feature>
<keyword evidence="4 6" id="KW-0472">Membrane</keyword>
<keyword evidence="9" id="KW-1185">Reference proteome</keyword>
<dbReference type="InterPro" id="IPR011701">
    <property type="entry name" value="MFS"/>
</dbReference>
<dbReference type="PANTHER" id="PTHR23502">
    <property type="entry name" value="MAJOR FACILITATOR SUPERFAMILY"/>
    <property type="match status" value="1"/>
</dbReference>
<organism evidence="8 9">
    <name type="scientific">Acaromyces ingoldii</name>
    <dbReference type="NCBI Taxonomy" id="215250"/>
    <lineage>
        <taxon>Eukaryota</taxon>
        <taxon>Fungi</taxon>
        <taxon>Dikarya</taxon>
        <taxon>Basidiomycota</taxon>
        <taxon>Ustilaginomycotina</taxon>
        <taxon>Exobasidiomycetes</taxon>
        <taxon>Exobasidiales</taxon>
        <taxon>Cryptobasidiaceae</taxon>
        <taxon>Acaromyces</taxon>
    </lineage>
</organism>
<dbReference type="InterPro" id="IPR036259">
    <property type="entry name" value="MFS_trans_sf"/>
</dbReference>
<evidence type="ECO:0000256" key="1">
    <source>
        <dbReference type="ARBA" id="ARBA00004141"/>
    </source>
</evidence>
<accession>A0A316Z036</accession>
<evidence type="ECO:0000256" key="2">
    <source>
        <dbReference type="ARBA" id="ARBA00022692"/>
    </source>
</evidence>
<gene>
    <name evidence="8" type="ORF">FA10DRAFT_247670</name>
</gene>
<dbReference type="InParanoid" id="A0A316Z036"/>
<evidence type="ECO:0000259" key="7">
    <source>
        <dbReference type="PROSITE" id="PS50850"/>
    </source>
</evidence>
<feature type="transmembrane region" description="Helical" evidence="6">
    <location>
        <begin position="183"/>
        <end position="206"/>
    </location>
</feature>
<dbReference type="FunFam" id="1.20.1250.20:FF:000082">
    <property type="entry name" value="MFS multidrug transporter, putative"/>
    <property type="match status" value="1"/>
</dbReference>
<feature type="transmembrane region" description="Helical" evidence="6">
    <location>
        <begin position="122"/>
        <end position="142"/>
    </location>
</feature>
<evidence type="ECO:0000256" key="6">
    <source>
        <dbReference type="SAM" id="Phobius"/>
    </source>
</evidence>
<dbReference type="GO" id="GO:0005886">
    <property type="term" value="C:plasma membrane"/>
    <property type="evidence" value="ECO:0007669"/>
    <property type="project" value="TreeGrafter"/>
</dbReference>
<dbReference type="AlphaFoldDB" id="A0A316Z036"/>
<dbReference type="CDD" id="cd17323">
    <property type="entry name" value="MFS_Tpo1_MDR_like"/>
    <property type="match status" value="1"/>
</dbReference>
<feature type="transmembrane region" description="Helical" evidence="6">
    <location>
        <begin position="391"/>
        <end position="412"/>
    </location>
</feature>
<feature type="region of interest" description="Disordered" evidence="5">
    <location>
        <begin position="593"/>
        <end position="638"/>
    </location>
</feature>
<sequence length="638" mass="69251">MVLKATSIHSNFFPSGERYATADAHNDGDADVTASTTPAGGPTPSGTTPAASRRPSTEEKAGASSPRGFFKRKLSQKNGGDSEKPSFELPHGAQDGNIILVTWDGDDDPENPLNWPKAKKNMMTAMLCVMCLFIGLATAGYASGLQEMTREFQVSAEVGQVGLFLFNAAFSIVPLFLGPLSEFIGAAPVYLFSYAGFVLFFIPIALAKNIGTVLVSRFILGAFGATGTTIVPGTLASIWRTEERGNKVALFSLVAVLGTVGAPLYNGFIEQQKGWRWIEWVQLIVNGAVFIIELIFLRETRGSVILTRRAKKLRKQTGDQRYRAPTELEAPSLKALLHASTTRAALLLVREPVVFTFSLWLAYEWALIFALFSGIPLVFQGLHRWGTGVGGLAYIGPIIGTFLAWGINFHAVKLYDNARAKNGGVPVPEARLYYATVGGILSTIGMFIFAFTSYKHVHWMGPEIGLVLLIMGIYFVFDAVQNYLSDAYGSEYGASAISAQGFVRNLLAASFPLFTTQMFNTLTIPFAGLLLACLLALAVPLPFILIKYGERIRAKSRYAATMTGITPNDDQEKQSRAAEDPVLGATRSRKIVLMKKQQQSTTEPVQSEVMQGSAPVSAEEEEKEKNDEATAKDADADS</sequence>
<dbReference type="EMBL" id="KZ819634">
    <property type="protein sequence ID" value="PWN93445.1"/>
    <property type="molecule type" value="Genomic_DNA"/>
</dbReference>
<feature type="transmembrane region" description="Helical" evidence="6">
    <location>
        <begin position="464"/>
        <end position="484"/>
    </location>
</feature>
<reference evidence="8 9" key="1">
    <citation type="journal article" date="2018" name="Mol. Biol. Evol.">
        <title>Broad Genomic Sampling Reveals a Smut Pathogenic Ancestry of the Fungal Clade Ustilaginomycotina.</title>
        <authorList>
            <person name="Kijpornyongpan T."/>
            <person name="Mondo S.J."/>
            <person name="Barry K."/>
            <person name="Sandor L."/>
            <person name="Lee J."/>
            <person name="Lipzen A."/>
            <person name="Pangilinan J."/>
            <person name="LaButti K."/>
            <person name="Hainaut M."/>
            <person name="Henrissat B."/>
            <person name="Grigoriev I.V."/>
            <person name="Spatafora J.W."/>
            <person name="Aime M.C."/>
        </authorList>
    </citation>
    <scope>NUCLEOTIDE SEQUENCE [LARGE SCALE GENOMIC DNA]</scope>
    <source>
        <strain evidence="8 9">MCA 4198</strain>
    </source>
</reference>
<keyword evidence="3 6" id="KW-1133">Transmembrane helix</keyword>
<dbReference type="GO" id="GO:0022857">
    <property type="term" value="F:transmembrane transporter activity"/>
    <property type="evidence" value="ECO:0007669"/>
    <property type="project" value="InterPro"/>
</dbReference>